<comment type="subcellular location">
    <subcellularLocation>
        <location evidence="1">Cell membrane</location>
        <topology evidence="1">Peripheral membrane protein</topology>
    </subcellularLocation>
</comment>
<keyword evidence="5" id="KW-0723">Serine/threonine-protein kinase</keyword>
<dbReference type="PROSITE" id="PS00107">
    <property type="entry name" value="PROTEIN_KINASE_ATP"/>
    <property type="match status" value="1"/>
</dbReference>
<dbReference type="Pfam" id="PF00069">
    <property type="entry name" value="Pkinase"/>
    <property type="match status" value="1"/>
</dbReference>
<evidence type="ECO:0000256" key="11">
    <source>
        <dbReference type="ARBA" id="ARBA00023136"/>
    </source>
</evidence>
<keyword evidence="11" id="KW-0472">Membrane</keyword>
<dbReference type="Pfam" id="PF21594">
    <property type="entry name" value="UBA_MELK"/>
    <property type="match status" value="1"/>
</dbReference>
<evidence type="ECO:0000256" key="15">
    <source>
        <dbReference type="PROSITE-ProRule" id="PRU10141"/>
    </source>
</evidence>
<dbReference type="SUPFAM" id="SSF56112">
    <property type="entry name" value="Protein kinase-like (PK-like)"/>
    <property type="match status" value="1"/>
</dbReference>
<dbReference type="FunFam" id="1.10.510.10:FF:000271">
    <property type="entry name" value="Non-specific serine/threonine protein kinase"/>
    <property type="match status" value="1"/>
</dbReference>
<feature type="domain" description="Protein kinase" evidence="16">
    <location>
        <begin position="15"/>
        <end position="247"/>
    </location>
</feature>
<dbReference type="InterPro" id="IPR011009">
    <property type="entry name" value="Kinase-like_dom_sf"/>
</dbReference>
<dbReference type="FunFam" id="3.30.310.80:FF:000011">
    <property type="entry name" value="Non-specific serine/threonine protein kinase"/>
    <property type="match status" value="1"/>
</dbReference>
<dbReference type="InterPro" id="IPR000719">
    <property type="entry name" value="Prot_kinase_dom"/>
</dbReference>
<comment type="caution">
    <text evidence="18">The sequence shown here is derived from an EMBL/GenBank/DDBJ whole genome shotgun (WGS) entry which is preliminary data.</text>
</comment>
<dbReference type="GO" id="GO:0005524">
    <property type="term" value="F:ATP binding"/>
    <property type="evidence" value="ECO:0007669"/>
    <property type="project" value="UniProtKB-UniRule"/>
</dbReference>
<dbReference type="PROSITE" id="PS50032">
    <property type="entry name" value="KA1"/>
    <property type="match status" value="1"/>
</dbReference>
<evidence type="ECO:0000256" key="9">
    <source>
        <dbReference type="ARBA" id="ARBA00022840"/>
    </source>
</evidence>
<keyword evidence="8" id="KW-0418">Kinase</keyword>
<evidence type="ECO:0000256" key="1">
    <source>
        <dbReference type="ARBA" id="ARBA00004202"/>
    </source>
</evidence>
<dbReference type="FunFam" id="3.30.200.20:FF:000003">
    <property type="entry name" value="Non-specific serine/threonine protein kinase"/>
    <property type="match status" value="1"/>
</dbReference>
<evidence type="ECO:0000256" key="13">
    <source>
        <dbReference type="ARBA" id="ARBA00047899"/>
    </source>
</evidence>
<comment type="similarity">
    <text evidence="2">Belongs to the protein kinase superfamily. CAMK Ser/Thr protein kinase family. SNF1 subfamily.</text>
</comment>
<name>A0A9Q0IY35_9TELE</name>
<evidence type="ECO:0000259" key="17">
    <source>
        <dbReference type="PROSITE" id="PS50032"/>
    </source>
</evidence>
<evidence type="ECO:0000256" key="5">
    <source>
        <dbReference type="ARBA" id="ARBA00022527"/>
    </source>
</evidence>
<feature type="binding site" evidence="15">
    <location>
        <position position="44"/>
    </location>
    <ligand>
        <name>ATP</name>
        <dbReference type="ChEBI" id="CHEBI:30616"/>
    </ligand>
</feature>
<dbReference type="EC" id="2.7.11.1" evidence="3"/>
<dbReference type="InterPro" id="IPR008271">
    <property type="entry name" value="Ser/Thr_kinase_AS"/>
</dbReference>
<evidence type="ECO:0000256" key="14">
    <source>
        <dbReference type="ARBA" id="ARBA00048679"/>
    </source>
</evidence>
<evidence type="ECO:0000256" key="12">
    <source>
        <dbReference type="ARBA" id="ARBA00023306"/>
    </source>
</evidence>
<keyword evidence="12" id="KW-0131">Cell cycle</keyword>
<dbReference type="AlphaFoldDB" id="A0A9Q0IY35"/>
<evidence type="ECO:0000256" key="2">
    <source>
        <dbReference type="ARBA" id="ARBA00006234"/>
    </source>
</evidence>
<keyword evidence="7 15" id="KW-0547">Nucleotide-binding</keyword>
<accession>A0A9Q0IY35</accession>
<dbReference type="GO" id="GO:0005737">
    <property type="term" value="C:cytoplasm"/>
    <property type="evidence" value="ECO:0007669"/>
    <property type="project" value="TreeGrafter"/>
</dbReference>
<evidence type="ECO:0000256" key="10">
    <source>
        <dbReference type="ARBA" id="ARBA00023121"/>
    </source>
</evidence>
<dbReference type="PROSITE" id="PS00108">
    <property type="entry name" value="PROTEIN_KINASE_ST"/>
    <property type="match status" value="1"/>
</dbReference>
<evidence type="ECO:0000313" key="18">
    <source>
        <dbReference type="EMBL" id="KAJ3614293.1"/>
    </source>
</evidence>
<dbReference type="InterPro" id="IPR028375">
    <property type="entry name" value="KA1/Ssp2_C"/>
</dbReference>
<dbReference type="GO" id="GO:0008289">
    <property type="term" value="F:lipid binding"/>
    <property type="evidence" value="ECO:0007669"/>
    <property type="project" value="UniProtKB-KW"/>
</dbReference>
<dbReference type="PANTHER" id="PTHR24346">
    <property type="entry name" value="MAP/MICROTUBULE AFFINITY-REGULATING KINASE"/>
    <property type="match status" value="1"/>
</dbReference>
<sequence>MSVNWTGDEELHHFYEVLETIGNGGFAKVKLGRHRLTGEKVAIKIMDKKQLGEDLPRVKLEIEAMKNLSHQHVCRMYQVIETTAKICLVLEYCSGGELFDYIIAKECLTEMETRVFFRQIISALAYVHSRGYAHRDLKPENLLIDDNHNLKLIDFGLCGKPKGGMQCRLNTCCGSPAYAAPEVILGKSYIGSSADVWSLGVVLYALLCGYLPFDDENCMALYKLIEMMQVEPQDRLTVSELLDHPWVTKDFNIPVEWHSKQQMGNIDADCITEMSIALKRSRETTTQLVKETLRFSEDDDSTGSLELISDNDSCTCRTHGLKYARLTTPTEKNKPKTPNGSACKAPMEISLDLAFSPERRSRSLDLAGVRDSGQKKKAAKVFGSLERGLDKVIAMLTPTKRWRPQDGPRKIKGQYNVTRTSQTNPDQVLNQLFTILSEKEVDFTQNGYSLKCRCPTSLSPVGMVFKLEVCLLQKTEMVGIRRKRLKGESWFYRHLMGDILASFRE</sequence>
<comment type="catalytic activity">
    <reaction evidence="13">
        <text>L-threonyl-[protein] + ATP = O-phospho-L-threonyl-[protein] + ADP + H(+)</text>
        <dbReference type="Rhea" id="RHEA:46608"/>
        <dbReference type="Rhea" id="RHEA-COMP:11060"/>
        <dbReference type="Rhea" id="RHEA-COMP:11605"/>
        <dbReference type="ChEBI" id="CHEBI:15378"/>
        <dbReference type="ChEBI" id="CHEBI:30013"/>
        <dbReference type="ChEBI" id="CHEBI:30616"/>
        <dbReference type="ChEBI" id="CHEBI:61977"/>
        <dbReference type="ChEBI" id="CHEBI:456216"/>
        <dbReference type="EC" id="2.7.11.1"/>
    </reaction>
</comment>
<keyword evidence="6" id="KW-0808">Transferase</keyword>
<evidence type="ECO:0000256" key="4">
    <source>
        <dbReference type="ARBA" id="ARBA00022475"/>
    </source>
</evidence>
<protein>
    <recommendedName>
        <fullName evidence="3">non-specific serine/threonine protein kinase</fullName>
        <ecNumber evidence="3">2.7.11.1</ecNumber>
    </recommendedName>
</protein>
<dbReference type="OrthoDB" id="193931at2759"/>
<evidence type="ECO:0000256" key="8">
    <source>
        <dbReference type="ARBA" id="ARBA00022777"/>
    </source>
</evidence>
<dbReference type="GO" id="GO:0004674">
    <property type="term" value="F:protein serine/threonine kinase activity"/>
    <property type="evidence" value="ECO:0007669"/>
    <property type="project" value="UniProtKB-KW"/>
</dbReference>
<evidence type="ECO:0000259" key="16">
    <source>
        <dbReference type="PROSITE" id="PS50011"/>
    </source>
</evidence>
<keyword evidence="19" id="KW-1185">Reference proteome</keyword>
<evidence type="ECO:0000256" key="3">
    <source>
        <dbReference type="ARBA" id="ARBA00012513"/>
    </source>
</evidence>
<dbReference type="PROSITE" id="PS50011">
    <property type="entry name" value="PROTEIN_KINASE_DOM"/>
    <property type="match status" value="1"/>
</dbReference>
<keyword evidence="9 15" id="KW-0067">ATP-binding</keyword>
<dbReference type="InterPro" id="IPR048637">
    <property type="entry name" value="MELK_UBA"/>
</dbReference>
<organism evidence="18 19">
    <name type="scientific">Muraenolepis orangiensis</name>
    <name type="common">Patagonian moray cod</name>
    <dbReference type="NCBI Taxonomy" id="630683"/>
    <lineage>
        <taxon>Eukaryota</taxon>
        <taxon>Metazoa</taxon>
        <taxon>Chordata</taxon>
        <taxon>Craniata</taxon>
        <taxon>Vertebrata</taxon>
        <taxon>Euteleostomi</taxon>
        <taxon>Actinopterygii</taxon>
        <taxon>Neopterygii</taxon>
        <taxon>Teleostei</taxon>
        <taxon>Neoteleostei</taxon>
        <taxon>Acanthomorphata</taxon>
        <taxon>Zeiogadaria</taxon>
        <taxon>Gadariae</taxon>
        <taxon>Gadiformes</taxon>
        <taxon>Muraenolepidoidei</taxon>
        <taxon>Muraenolepididae</taxon>
        <taxon>Muraenolepis</taxon>
    </lineage>
</organism>
<dbReference type="Pfam" id="PF02149">
    <property type="entry name" value="KA1"/>
    <property type="match status" value="1"/>
</dbReference>
<comment type="catalytic activity">
    <reaction evidence="14">
        <text>L-seryl-[protein] + ATP = O-phospho-L-seryl-[protein] + ADP + H(+)</text>
        <dbReference type="Rhea" id="RHEA:17989"/>
        <dbReference type="Rhea" id="RHEA-COMP:9863"/>
        <dbReference type="Rhea" id="RHEA-COMP:11604"/>
        <dbReference type="ChEBI" id="CHEBI:15378"/>
        <dbReference type="ChEBI" id="CHEBI:29999"/>
        <dbReference type="ChEBI" id="CHEBI:30616"/>
        <dbReference type="ChEBI" id="CHEBI:83421"/>
        <dbReference type="ChEBI" id="CHEBI:456216"/>
        <dbReference type="EC" id="2.7.11.1"/>
    </reaction>
</comment>
<dbReference type="CDD" id="cd12198">
    <property type="entry name" value="MELK_C"/>
    <property type="match status" value="1"/>
</dbReference>
<dbReference type="SMART" id="SM00220">
    <property type="entry name" value="S_TKc"/>
    <property type="match status" value="1"/>
</dbReference>
<dbReference type="SUPFAM" id="SSF103243">
    <property type="entry name" value="KA1-like"/>
    <property type="match status" value="1"/>
</dbReference>
<dbReference type="InterPro" id="IPR001772">
    <property type="entry name" value="KA1_dom"/>
</dbReference>
<keyword evidence="4" id="KW-1003">Cell membrane</keyword>
<dbReference type="Proteomes" id="UP001148018">
    <property type="component" value="Unassembled WGS sequence"/>
</dbReference>
<dbReference type="GO" id="GO:0035556">
    <property type="term" value="P:intracellular signal transduction"/>
    <property type="evidence" value="ECO:0007669"/>
    <property type="project" value="TreeGrafter"/>
</dbReference>
<dbReference type="PANTHER" id="PTHR24346:SF30">
    <property type="entry name" value="MATERNAL EMBRYONIC LEUCINE ZIPPER KINASE"/>
    <property type="match status" value="1"/>
</dbReference>
<evidence type="ECO:0000313" key="19">
    <source>
        <dbReference type="Proteomes" id="UP001148018"/>
    </source>
</evidence>
<keyword evidence="10" id="KW-0446">Lipid-binding</keyword>
<evidence type="ECO:0000256" key="6">
    <source>
        <dbReference type="ARBA" id="ARBA00022679"/>
    </source>
</evidence>
<gene>
    <name evidence="18" type="ORF">NHX12_017867</name>
</gene>
<dbReference type="InterPro" id="IPR017441">
    <property type="entry name" value="Protein_kinase_ATP_BS"/>
</dbReference>
<dbReference type="GO" id="GO:0005886">
    <property type="term" value="C:plasma membrane"/>
    <property type="evidence" value="ECO:0007669"/>
    <property type="project" value="UniProtKB-SubCell"/>
</dbReference>
<dbReference type="Gene3D" id="1.10.510.10">
    <property type="entry name" value="Transferase(Phosphotransferase) domain 1"/>
    <property type="match status" value="1"/>
</dbReference>
<evidence type="ECO:0000256" key="7">
    <source>
        <dbReference type="ARBA" id="ARBA00022741"/>
    </source>
</evidence>
<feature type="domain" description="KA1" evidence="17">
    <location>
        <begin position="456"/>
        <end position="505"/>
    </location>
</feature>
<proteinExistence type="inferred from homology"/>
<dbReference type="EMBL" id="JANIIK010000034">
    <property type="protein sequence ID" value="KAJ3614293.1"/>
    <property type="molecule type" value="Genomic_DNA"/>
</dbReference>
<dbReference type="Gene3D" id="3.30.310.80">
    <property type="entry name" value="Kinase associated domain 1, KA1"/>
    <property type="match status" value="1"/>
</dbReference>
<reference evidence="18" key="1">
    <citation type="submission" date="2022-07" db="EMBL/GenBank/DDBJ databases">
        <title>Chromosome-level genome of Muraenolepis orangiensis.</title>
        <authorList>
            <person name="Kim J."/>
        </authorList>
    </citation>
    <scope>NUCLEOTIDE SEQUENCE</scope>
    <source>
        <strain evidence="18">KU_S4_2022</strain>
        <tissue evidence="18">Muscle</tissue>
    </source>
</reference>